<proteinExistence type="predicted"/>
<keyword evidence="1" id="KW-0479">Metal-binding</keyword>
<dbReference type="Gene3D" id="3.30.40.10">
    <property type="entry name" value="Zinc/RING finger domain, C3HC4 (zinc finger)"/>
    <property type="match status" value="1"/>
</dbReference>
<evidence type="ECO:0000256" key="1">
    <source>
        <dbReference type="ARBA" id="ARBA00022723"/>
    </source>
</evidence>
<gene>
    <name evidence="7" type="ORF">OLC1_LOCUS6084</name>
</gene>
<keyword evidence="3" id="KW-0862">Zinc</keyword>
<dbReference type="PROSITE" id="PS50089">
    <property type="entry name" value="ZF_RING_2"/>
    <property type="match status" value="1"/>
</dbReference>
<keyword evidence="5" id="KW-1133">Transmembrane helix</keyword>
<dbReference type="PANTHER" id="PTHR45798:SF97">
    <property type="entry name" value="ALCOHOL-SENSITIVE RING FINGER PROTEIN 1"/>
    <property type="match status" value="1"/>
</dbReference>
<dbReference type="GO" id="GO:0008270">
    <property type="term" value="F:zinc ion binding"/>
    <property type="evidence" value="ECO:0007669"/>
    <property type="project" value="UniProtKB-KW"/>
</dbReference>
<evidence type="ECO:0000256" key="5">
    <source>
        <dbReference type="SAM" id="Phobius"/>
    </source>
</evidence>
<dbReference type="Proteomes" id="UP001161247">
    <property type="component" value="Chromosome 2"/>
</dbReference>
<dbReference type="SUPFAM" id="SSF57850">
    <property type="entry name" value="RING/U-box"/>
    <property type="match status" value="1"/>
</dbReference>
<dbReference type="PANTHER" id="PTHR45798">
    <property type="entry name" value="RING-H2 FINGER PROTEIN ATL61-RELATED-RELATED"/>
    <property type="match status" value="1"/>
</dbReference>
<keyword evidence="5" id="KW-0472">Membrane</keyword>
<dbReference type="InterPro" id="IPR013083">
    <property type="entry name" value="Znf_RING/FYVE/PHD"/>
</dbReference>
<feature type="domain" description="RING-type" evidence="6">
    <location>
        <begin position="68"/>
        <end position="116"/>
    </location>
</feature>
<dbReference type="SMART" id="SM00184">
    <property type="entry name" value="RING"/>
    <property type="match status" value="1"/>
</dbReference>
<dbReference type="EMBL" id="OX459119">
    <property type="protein sequence ID" value="CAI9095027.1"/>
    <property type="molecule type" value="Genomic_DNA"/>
</dbReference>
<reference evidence="7" key="1">
    <citation type="submission" date="2023-03" db="EMBL/GenBank/DDBJ databases">
        <authorList>
            <person name="Julca I."/>
        </authorList>
    </citation>
    <scope>NUCLEOTIDE SEQUENCE</scope>
</reference>
<dbReference type="Pfam" id="PF13639">
    <property type="entry name" value="zf-RING_2"/>
    <property type="match status" value="1"/>
</dbReference>
<accession>A0AAV1CKL1</accession>
<evidence type="ECO:0000256" key="2">
    <source>
        <dbReference type="ARBA" id="ARBA00022771"/>
    </source>
</evidence>
<name>A0AAV1CKL1_OLDCO</name>
<evidence type="ECO:0000256" key="4">
    <source>
        <dbReference type="PROSITE-ProRule" id="PRU00175"/>
    </source>
</evidence>
<evidence type="ECO:0000256" key="3">
    <source>
        <dbReference type="ARBA" id="ARBA00022833"/>
    </source>
</evidence>
<organism evidence="7 8">
    <name type="scientific">Oldenlandia corymbosa var. corymbosa</name>
    <dbReference type="NCBI Taxonomy" id="529605"/>
    <lineage>
        <taxon>Eukaryota</taxon>
        <taxon>Viridiplantae</taxon>
        <taxon>Streptophyta</taxon>
        <taxon>Embryophyta</taxon>
        <taxon>Tracheophyta</taxon>
        <taxon>Spermatophyta</taxon>
        <taxon>Magnoliopsida</taxon>
        <taxon>eudicotyledons</taxon>
        <taxon>Gunneridae</taxon>
        <taxon>Pentapetalae</taxon>
        <taxon>asterids</taxon>
        <taxon>lamiids</taxon>
        <taxon>Gentianales</taxon>
        <taxon>Rubiaceae</taxon>
        <taxon>Rubioideae</taxon>
        <taxon>Spermacoceae</taxon>
        <taxon>Hedyotis-Oldenlandia complex</taxon>
        <taxon>Oldenlandia</taxon>
    </lineage>
</organism>
<feature type="transmembrane region" description="Helical" evidence="5">
    <location>
        <begin position="12"/>
        <end position="34"/>
    </location>
</feature>
<keyword evidence="2 4" id="KW-0863">Zinc-finger</keyword>
<dbReference type="InterPro" id="IPR052788">
    <property type="entry name" value="RING-type_E3_ligase_ATL"/>
</dbReference>
<dbReference type="AlphaFoldDB" id="A0AAV1CKL1"/>
<evidence type="ECO:0000259" key="6">
    <source>
        <dbReference type="PROSITE" id="PS50089"/>
    </source>
</evidence>
<sequence>MWPVSPKPKEAVRIEIICLVVVAVCVFIMVVICIRRGNQKEHNIKVAINSISTSPFPPPSVDIQRDDCVICLAKIVTGEHVKIAQPCGHLFHAVCIDRWLLTEFRCLNMLSCPTCRRALVLKKQVVAT</sequence>
<evidence type="ECO:0000313" key="8">
    <source>
        <dbReference type="Proteomes" id="UP001161247"/>
    </source>
</evidence>
<keyword evidence="8" id="KW-1185">Reference proteome</keyword>
<keyword evidence="5" id="KW-0812">Transmembrane</keyword>
<evidence type="ECO:0000313" key="7">
    <source>
        <dbReference type="EMBL" id="CAI9095027.1"/>
    </source>
</evidence>
<dbReference type="InterPro" id="IPR001841">
    <property type="entry name" value="Znf_RING"/>
</dbReference>
<protein>
    <submittedName>
        <fullName evidence="7">OLC1v1030879C1</fullName>
    </submittedName>
</protein>